<comment type="caution">
    <text evidence="3">The sequence shown here is derived from an EMBL/GenBank/DDBJ whole genome shotgun (WGS) entry which is preliminary data.</text>
</comment>
<dbReference type="InterPro" id="IPR012338">
    <property type="entry name" value="Beta-lactam/transpept-like"/>
</dbReference>
<dbReference type="Gene3D" id="3.40.710.10">
    <property type="entry name" value="DD-peptidase/beta-lactamase superfamily"/>
    <property type="match status" value="1"/>
</dbReference>
<accession>A0A3M2LD35</accession>
<dbReference type="EMBL" id="RFFH01000001">
    <property type="protein sequence ID" value="RMI35447.1"/>
    <property type="molecule type" value="Genomic_DNA"/>
</dbReference>
<evidence type="ECO:0000256" key="1">
    <source>
        <dbReference type="SAM" id="MobiDB-lite"/>
    </source>
</evidence>
<gene>
    <name evidence="3" type="ORF">EBN03_04080</name>
</gene>
<feature type="chain" id="PRO_5039257572" description="Serine hydrolase" evidence="2">
    <location>
        <begin position="34"/>
        <end position="321"/>
    </location>
</feature>
<evidence type="ECO:0000313" key="4">
    <source>
        <dbReference type="Proteomes" id="UP000279275"/>
    </source>
</evidence>
<dbReference type="AlphaFoldDB" id="A0A3M2LD35"/>
<feature type="signal peptide" evidence="2">
    <location>
        <begin position="1"/>
        <end position="33"/>
    </location>
</feature>
<evidence type="ECO:0008006" key="5">
    <source>
        <dbReference type="Google" id="ProtNLM"/>
    </source>
</evidence>
<dbReference type="OrthoDB" id="3729831at2"/>
<feature type="region of interest" description="Disordered" evidence="1">
    <location>
        <begin position="45"/>
        <end position="71"/>
    </location>
</feature>
<proteinExistence type="predicted"/>
<evidence type="ECO:0000256" key="2">
    <source>
        <dbReference type="SAM" id="SignalP"/>
    </source>
</evidence>
<evidence type="ECO:0000313" key="3">
    <source>
        <dbReference type="EMBL" id="RMI35447.1"/>
    </source>
</evidence>
<reference evidence="3 4" key="1">
    <citation type="submission" date="2018-10" db="EMBL/GenBank/DDBJ databases">
        <title>Isolation from cow dung.</title>
        <authorList>
            <person name="Ling L."/>
        </authorList>
    </citation>
    <scope>NUCLEOTIDE SEQUENCE [LARGE SCALE GENOMIC DNA]</scope>
    <source>
        <strain evidence="3 4">NEAU-LL90</strain>
    </source>
</reference>
<protein>
    <recommendedName>
        <fullName evidence="5">Serine hydrolase</fullName>
    </recommendedName>
</protein>
<sequence length="321" mass="32842">MCIEQEQRSRRGRLRWSVAVAAMIAASTYSAQAGVAETGELRTGDPAGAIDGQPAAAAAGPQPGVTTTTIAGGPIGTSALEAEFAALQSELGGSMGLALMPVNGTQVITFGSWTDGNALSTIKVPLALAALRRQPTELADTAAAAITASDNDAAQALWQSLGTGDEAADAVEAVLREAGDTTTDVADRHDPNTTVRVDDPLSFGSTDWTLVNQVRFAAHLPCLPQANLVTSLMSQVTASQSWGLGAFDGAAFKGGWAPDDSTGYYTVRQFGIIPTPSGHLAVAMAAQPTSGSYDDATAMLDRLTAVLGRHLGETSGGDCHA</sequence>
<name>A0A3M2LD35_9NOCA</name>
<dbReference type="SUPFAM" id="SSF56601">
    <property type="entry name" value="beta-lactamase/transpeptidase-like"/>
    <property type="match status" value="1"/>
</dbReference>
<keyword evidence="4" id="KW-1185">Reference proteome</keyword>
<organism evidence="3 4">
    <name type="scientific">Nocardia stercoris</name>
    <dbReference type="NCBI Taxonomy" id="2483361"/>
    <lineage>
        <taxon>Bacteria</taxon>
        <taxon>Bacillati</taxon>
        <taxon>Actinomycetota</taxon>
        <taxon>Actinomycetes</taxon>
        <taxon>Mycobacteriales</taxon>
        <taxon>Nocardiaceae</taxon>
        <taxon>Nocardia</taxon>
    </lineage>
</organism>
<dbReference type="Proteomes" id="UP000279275">
    <property type="component" value="Unassembled WGS sequence"/>
</dbReference>
<keyword evidence="2" id="KW-0732">Signal</keyword>